<dbReference type="EMBL" id="DACTUL010000033">
    <property type="protein sequence ID" value="HAT6345754.1"/>
    <property type="molecule type" value="Genomic_DNA"/>
</dbReference>
<organism evidence="6 7">
    <name type="scientific">Aeromonas hydrophila</name>
    <dbReference type="NCBI Taxonomy" id="644"/>
    <lineage>
        <taxon>Bacteria</taxon>
        <taxon>Pseudomonadati</taxon>
        <taxon>Pseudomonadota</taxon>
        <taxon>Gammaproteobacteria</taxon>
        <taxon>Aeromonadales</taxon>
        <taxon>Aeromonadaceae</taxon>
        <taxon>Aeromonas</taxon>
    </lineage>
</organism>
<dbReference type="SUPFAM" id="SSF55846">
    <property type="entry name" value="N-acetylmuramoyl-L-alanine amidase-like"/>
    <property type="match status" value="1"/>
</dbReference>
<comment type="caution">
    <text evidence="6">The sequence shown here is derived from an EMBL/GenBank/DDBJ whole genome shotgun (WGS) entry which is preliminary data.</text>
</comment>
<dbReference type="AlphaFoldDB" id="A0AAD3YL74"/>
<proteinExistence type="predicted"/>
<feature type="domain" description="N-acetylmuramoyl-L-alanine amidase" evidence="5">
    <location>
        <begin position="64"/>
        <end position="128"/>
    </location>
</feature>
<reference evidence="6" key="1">
    <citation type="journal article" date="2018" name="Genome Biol.">
        <title>SKESA: strategic k-mer extension for scrupulous assemblies.</title>
        <authorList>
            <person name="Souvorov A."/>
            <person name="Agarwala R."/>
            <person name="Lipman D.J."/>
        </authorList>
    </citation>
    <scope>NUCLEOTIDE SEQUENCE</scope>
    <source>
        <strain evidence="6">OLC2673_Aeromonas</strain>
    </source>
</reference>
<dbReference type="InterPro" id="IPR002502">
    <property type="entry name" value="Amidase_domain"/>
</dbReference>
<reference evidence="6" key="2">
    <citation type="submission" date="2020-01" db="EMBL/GenBank/DDBJ databases">
        <authorList>
            <consortium name="NCBI Pathogen Detection Project"/>
        </authorList>
    </citation>
    <scope>NUCLEOTIDE SEQUENCE</scope>
    <source>
        <strain evidence="6">OLC2673_Aeromonas</strain>
    </source>
</reference>
<evidence type="ECO:0000256" key="3">
    <source>
        <dbReference type="ARBA" id="ARBA00022801"/>
    </source>
</evidence>
<comment type="catalytic activity">
    <reaction evidence="1">
        <text>Hydrolyzes the link between N-acetylmuramoyl residues and L-amino acid residues in certain cell-wall glycopeptides.</text>
        <dbReference type="EC" id="3.5.1.28"/>
    </reaction>
</comment>
<dbReference type="PANTHER" id="PTHR30417:SF1">
    <property type="entry name" value="N-ACETYLMURAMOYL-L-ALANINE AMIDASE AMID"/>
    <property type="match status" value="1"/>
</dbReference>
<dbReference type="GO" id="GO:0009253">
    <property type="term" value="P:peptidoglycan catabolic process"/>
    <property type="evidence" value="ECO:0007669"/>
    <property type="project" value="InterPro"/>
</dbReference>
<accession>A0AAD3YL74</accession>
<dbReference type="Gene3D" id="3.40.80.10">
    <property type="entry name" value="Peptidoglycan recognition protein-like"/>
    <property type="match status" value="1"/>
</dbReference>
<dbReference type="GO" id="GO:0019867">
    <property type="term" value="C:outer membrane"/>
    <property type="evidence" value="ECO:0007669"/>
    <property type="project" value="TreeGrafter"/>
</dbReference>
<sequence length="135" mass="15514">MGRRLLSPSSRQQAAGGWRRPWQLGIHLPRTPRHGFALCLALLLCACQPAPYRLNNDYQSASQNERIAFLILHYTDEDDGHSLRLLTEPAHQVSAHYLIPRDTDERPLPVYQLVPDSQRAWHAGRSRWHQYAGLN</sequence>
<evidence type="ECO:0000259" key="5">
    <source>
        <dbReference type="Pfam" id="PF01510"/>
    </source>
</evidence>
<dbReference type="Proteomes" id="UP000859505">
    <property type="component" value="Unassembled WGS sequence"/>
</dbReference>
<evidence type="ECO:0000256" key="1">
    <source>
        <dbReference type="ARBA" id="ARBA00001561"/>
    </source>
</evidence>
<keyword evidence="4" id="KW-0961">Cell wall biogenesis/degradation</keyword>
<evidence type="ECO:0000256" key="4">
    <source>
        <dbReference type="ARBA" id="ARBA00023316"/>
    </source>
</evidence>
<dbReference type="GO" id="GO:0009254">
    <property type="term" value="P:peptidoglycan turnover"/>
    <property type="evidence" value="ECO:0007669"/>
    <property type="project" value="TreeGrafter"/>
</dbReference>
<evidence type="ECO:0000313" key="6">
    <source>
        <dbReference type="EMBL" id="HAT6345754.1"/>
    </source>
</evidence>
<dbReference type="PANTHER" id="PTHR30417">
    <property type="entry name" value="N-ACETYLMURAMOYL-L-ALANINE AMIDASE AMID"/>
    <property type="match status" value="1"/>
</dbReference>
<dbReference type="EC" id="3.5.1.28" evidence="2"/>
<gene>
    <name evidence="6" type="ORF">JAJ28_003534</name>
</gene>
<name>A0AAD3YL74_AERHY</name>
<dbReference type="GO" id="GO:0008745">
    <property type="term" value="F:N-acetylmuramoyl-L-alanine amidase activity"/>
    <property type="evidence" value="ECO:0007669"/>
    <property type="project" value="UniProtKB-EC"/>
</dbReference>
<feature type="non-terminal residue" evidence="6">
    <location>
        <position position="135"/>
    </location>
</feature>
<dbReference type="InterPro" id="IPR051206">
    <property type="entry name" value="NAMLAA_amidase_2"/>
</dbReference>
<dbReference type="InterPro" id="IPR036505">
    <property type="entry name" value="Amidase/PGRP_sf"/>
</dbReference>
<dbReference type="Pfam" id="PF01510">
    <property type="entry name" value="Amidase_2"/>
    <property type="match status" value="1"/>
</dbReference>
<protein>
    <recommendedName>
        <fullName evidence="2">N-acetylmuramoyl-L-alanine amidase</fullName>
        <ecNumber evidence="2">3.5.1.28</ecNumber>
    </recommendedName>
</protein>
<keyword evidence="3" id="KW-0378">Hydrolase</keyword>
<evidence type="ECO:0000256" key="2">
    <source>
        <dbReference type="ARBA" id="ARBA00011901"/>
    </source>
</evidence>
<evidence type="ECO:0000313" key="7">
    <source>
        <dbReference type="Proteomes" id="UP000859505"/>
    </source>
</evidence>
<dbReference type="GO" id="GO:0071555">
    <property type="term" value="P:cell wall organization"/>
    <property type="evidence" value="ECO:0007669"/>
    <property type="project" value="UniProtKB-KW"/>
</dbReference>